<dbReference type="RefSeq" id="WP_162657230.1">
    <property type="nucleotide sequence ID" value="NZ_LR593887.1"/>
</dbReference>
<evidence type="ECO:0000256" key="1">
    <source>
        <dbReference type="SAM" id="Phobius"/>
    </source>
</evidence>
<name>A0A6C2YKA2_9BACT</name>
<evidence type="ECO:0000313" key="2">
    <source>
        <dbReference type="EMBL" id="VIP02010.1"/>
    </source>
</evidence>
<accession>A0A6C2YKA2</accession>
<dbReference type="KEGG" id="tim:GMBLW1_19500"/>
<keyword evidence="1" id="KW-0472">Membrane</keyword>
<dbReference type="EMBL" id="LR586016">
    <property type="protein sequence ID" value="VIP02010.1"/>
    <property type="molecule type" value="Genomic_DNA"/>
</dbReference>
<evidence type="ECO:0000313" key="3">
    <source>
        <dbReference type="Proteomes" id="UP000464378"/>
    </source>
</evidence>
<keyword evidence="1" id="KW-0812">Transmembrane</keyword>
<protein>
    <submittedName>
        <fullName evidence="2">Uncharacterized protein</fullName>
    </submittedName>
</protein>
<sequence length="135" mass="15341">MTRYLIWMVALLIVWLVNIGLVYGAFRLHLGRAGFRGLDRKELIWRTLFAAAGMTLIVPLIYLPVLGFFPKTISTVAVLGFIALPIAGQWLNFSLGMDEFIDGFSVAIMQMLVPVLMLVIVWRFDIPLKRWLMLG</sequence>
<keyword evidence="3" id="KW-1185">Reference proteome</keyword>
<reference evidence="2" key="1">
    <citation type="submission" date="2019-04" db="EMBL/GenBank/DDBJ databases">
        <authorList>
            <consortium name="Science for Life Laboratories"/>
        </authorList>
    </citation>
    <scope>NUCLEOTIDE SEQUENCE</scope>
    <source>
        <strain evidence="2">MBLW1</strain>
    </source>
</reference>
<keyword evidence="1" id="KW-1133">Transmembrane helix</keyword>
<organism evidence="2">
    <name type="scientific">Tuwongella immobilis</name>
    <dbReference type="NCBI Taxonomy" id="692036"/>
    <lineage>
        <taxon>Bacteria</taxon>
        <taxon>Pseudomonadati</taxon>
        <taxon>Planctomycetota</taxon>
        <taxon>Planctomycetia</taxon>
        <taxon>Gemmatales</taxon>
        <taxon>Gemmataceae</taxon>
        <taxon>Tuwongella</taxon>
    </lineage>
</organism>
<dbReference type="InParanoid" id="A0A6C2YKA2"/>
<feature type="transmembrane region" description="Helical" evidence="1">
    <location>
        <begin position="6"/>
        <end position="26"/>
    </location>
</feature>
<feature type="transmembrane region" description="Helical" evidence="1">
    <location>
        <begin position="47"/>
        <end position="66"/>
    </location>
</feature>
<gene>
    <name evidence="2" type="ORF">GMBLW1_19500</name>
</gene>
<dbReference type="Proteomes" id="UP000464378">
    <property type="component" value="Chromosome"/>
</dbReference>
<proteinExistence type="predicted"/>
<dbReference type="AlphaFoldDB" id="A0A6C2YKA2"/>
<dbReference type="EMBL" id="LR593887">
    <property type="protein sequence ID" value="VTS00117.1"/>
    <property type="molecule type" value="Genomic_DNA"/>
</dbReference>
<feature type="transmembrane region" description="Helical" evidence="1">
    <location>
        <begin position="72"/>
        <end position="91"/>
    </location>
</feature>
<feature type="transmembrane region" description="Helical" evidence="1">
    <location>
        <begin position="103"/>
        <end position="124"/>
    </location>
</feature>